<dbReference type="Gene3D" id="1.10.10.10">
    <property type="entry name" value="Winged helix-like DNA-binding domain superfamily/Winged helix DNA-binding domain"/>
    <property type="match status" value="1"/>
</dbReference>
<keyword evidence="7 8" id="KW-0539">Nucleus</keyword>
<dbReference type="InterPro" id="IPR009057">
    <property type="entry name" value="Homeodomain-like_sf"/>
</dbReference>
<dbReference type="InterPro" id="IPR000433">
    <property type="entry name" value="Znf_ZZ"/>
</dbReference>
<dbReference type="InterPro" id="IPR043145">
    <property type="entry name" value="Znf_ZZ_sf"/>
</dbReference>
<dbReference type="SMART" id="SM00717">
    <property type="entry name" value="SANT"/>
    <property type="match status" value="1"/>
</dbReference>
<evidence type="ECO:0000256" key="8">
    <source>
        <dbReference type="PIRNR" id="PIRNR025024"/>
    </source>
</evidence>
<dbReference type="Proteomes" id="UP000799439">
    <property type="component" value="Unassembled WGS sequence"/>
</dbReference>
<dbReference type="InterPro" id="IPR001005">
    <property type="entry name" value="SANT/Myb"/>
</dbReference>
<dbReference type="InterPro" id="IPR016827">
    <property type="entry name" value="Ada2/TADA2"/>
</dbReference>
<dbReference type="EMBL" id="ML996081">
    <property type="protein sequence ID" value="KAF2156742.1"/>
    <property type="molecule type" value="Genomic_DNA"/>
</dbReference>
<evidence type="ECO:0000256" key="2">
    <source>
        <dbReference type="ARBA" id="ARBA00022723"/>
    </source>
</evidence>
<keyword evidence="4" id="KW-0862">Zinc</keyword>
<dbReference type="PROSITE" id="PS50135">
    <property type="entry name" value="ZF_ZZ_2"/>
    <property type="match status" value="1"/>
</dbReference>
<sequence length="514" mass="58489">MGLIKKKTAVRTTEGGIKYICDICSADITATVRIRCADDACGDYDLCVPCFSEGKHSGKHDPATHAYQVIEQHSIPIFTEDWGADEELLLLEGAETYGLGSWADIADHIGGYRFKDEVRDHYVGTYLDSPKFPLPERASPLDTELFDTIPRDEFQARKKRRIEERKDAAKNAPPMESKQKPTSSVPSCHEVQGYMPGRREFETEHFNDAEVEVQHMQFEPGDGINPKTGEMEPEMELKMTVMDIYNHRLTARLERKRVIFEHDLLEYRKNTALDKKRTKDERDFLNKMKPFARMMNHDDFQLFAGGLEYEYNLRAAISQLQEWRRMQITDLKTGERYEQDKAQRLARLAASGSNDRFAMSGRPRPNAQPEPQAASVALLTPGDPPPNPLAGLGTPQSEKKTKEGKPLMNGLNGDHKPPQEPKFDFQPLEKNRGPEITSDNPDFHLLTKNEQEVCRGLRIQPKAYIVMKDAVMREALKAGGALKKKTVRDICRIDTTKASRLFDFFVWSGWIAKA</sequence>
<evidence type="ECO:0000256" key="10">
    <source>
        <dbReference type="SAM" id="MobiDB-lite"/>
    </source>
</evidence>
<dbReference type="Pfam" id="PF04433">
    <property type="entry name" value="SWIRM"/>
    <property type="match status" value="1"/>
</dbReference>
<evidence type="ECO:0000313" key="16">
    <source>
        <dbReference type="Proteomes" id="UP000799439"/>
    </source>
</evidence>
<protein>
    <recommendedName>
        <fullName evidence="8">Transcriptional adapter 2</fullName>
    </recommendedName>
</protein>
<feature type="region of interest" description="Disordered" evidence="10">
    <location>
        <begin position="164"/>
        <end position="190"/>
    </location>
</feature>
<keyword evidence="16" id="KW-1185">Reference proteome</keyword>
<keyword evidence="6 8" id="KW-0804">Transcription</keyword>
<evidence type="ECO:0000259" key="11">
    <source>
        <dbReference type="PROSITE" id="PS50090"/>
    </source>
</evidence>
<comment type="subcellular location">
    <subcellularLocation>
        <location evidence="1 8">Nucleus</location>
    </subcellularLocation>
</comment>
<dbReference type="SUPFAM" id="SSF46689">
    <property type="entry name" value="Homeodomain-like"/>
    <property type="match status" value="2"/>
</dbReference>
<keyword evidence="3 9" id="KW-0863">Zinc-finger</keyword>
<accession>A0A9P4J7E7</accession>
<dbReference type="FunFam" id="1.10.10.60:FF:000115">
    <property type="entry name" value="Transcriptional adapter 2"/>
    <property type="match status" value="1"/>
</dbReference>
<reference evidence="15" key="1">
    <citation type="journal article" date="2020" name="Stud. Mycol.">
        <title>101 Dothideomycetes genomes: a test case for predicting lifestyles and emergence of pathogens.</title>
        <authorList>
            <person name="Haridas S."/>
            <person name="Albert R."/>
            <person name="Binder M."/>
            <person name="Bloem J."/>
            <person name="Labutti K."/>
            <person name="Salamov A."/>
            <person name="Andreopoulos B."/>
            <person name="Baker S."/>
            <person name="Barry K."/>
            <person name="Bills G."/>
            <person name="Bluhm B."/>
            <person name="Cannon C."/>
            <person name="Castanera R."/>
            <person name="Culley D."/>
            <person name="Daum C."/>
            <person name="Ezra D."/>
            <person name="Gonzalez J."/>
            <person name="Henrissat B."/>
            <person name="Kuo A."/>
            <person name="Liang C."/>
            <person name="Lipzen A."/>
            <person name="Lutzoni F."/>
            <person name="Magnuson J."/>
            <person name="Mondo S."/>
            <person name="Nolan M."/>
            <person name="Ohm R."/>
            <person name="Pangilinan J."/>
            <person name="Park H.-J."/>
            <person name="Ramirez L."/>
            <person name="Alfaro M."/>
            <person name="Sun H."/>
            <person name="Tritt A."/>
            <person name="Yoshinaga Y."/>
            <person name="Zwiers L.-H."/>
            <person name="Turgeon B."/>
            <person name="Goodwin S."/>
            <person name="Spatafora J."/>
            <person name="Crous P."/>
            <person name="Grigoriev I."/>
        </authorList>
    </citation>
    <scope>NUCLEOTIDE SEQUENCE</scope>
    <source>
        <strain evidence="15">CBS 260.36</strain>
    </source>
</reference>
<dbReference type="GO" id="GO:0003713">
    <property type="term" value="F:transcription coactivator activity"/>
    <property type="evidence" value="ECO:0007669"/>
    <property type="project" value="InterPro"/>
</dbReference>
<dbReference type="GO" id="GO:0006357">
    <property type="term" value="P:regulation of transcription by RNA polymerase II"/>
    <property type="evidence" value="ECO:0007669"/>
    <property type="project" value="InterPro"/>
</dbReference>
<dbReference type="InterPro" id="IPR055141">
    <property type="entry name" value="TADA2A_B-like_dom"/>
</dbReference>
<feature type="region of interest" description="Disordered" evidence="10">
    <location>
        <begin position="350"/>
        <end position="424"/>
    </location>
</feature>
<comment type="caution">
    <text evidence="15">The sequence shown here is derived from an EMBL/GenBank/DDBJ whole genome shotgun (WGS) entry which is preliminary data.</text>
</comment>
<feature type="domain" description="SANT" evidence="14">
    <location>
        <begin position="77"/>
        <end position="130"/>
    </location>
</feature>
<dbReference type="PANTHER" id="PTHR12374">
    <property type="entry name" value="TRANSCRIPTIONAL ADAPTOR 2 ADA2 -RELATED"/>
    <property type="match status" value="1"/>
</dbReference>
<dbReference type="InterPro" id="IPR007526">
    <property type="entry name" value="SWIRM"/>
</dbReference>
<dbReference type="PROSITE" id="PS50934">
    <property type="entry name" value="SWIRM"/>
    <property type="match status" value="1"/>
</dbReference>
<organism evidence="15 16">
    <name type="scientific">Myriangium duriaei CBS 260.36</name>
    <dbReference type="NCBI Taxonomy" id="1168546"/>
    <lineage>
        <taxon>Eukaryota</taxon>
        <taxon>Fungi</taxon>
        <taxon>Dikarya</taxon>
        <taxon>Ascomycota</taxon>
        <taxon>Pezizomycotina</taxon>
        <taxon>Dothideomycetes</taxon>
        <taxon>Dothideomycetidae</taxon>
        <taxon>Myriangiales</taxon>
        <taxon>Myriangiaceae</taxon>
        <taxon>Myriangium</taxon>
    </lineage>
</organism>
<dbReference type="AlphaFoldDB" id="A0A9P4J7E7"/>
<evidence type="ECO:0000256" key="3">
    <source>
        <dbReference type="ARBA" id="ARBA00022771"/>
    </source>
</evidence>
<dbReference type="GO" id="GO:0070461">
    <property type="term" value="C:SAGA-type complex"/>
    <property type="evidence" value="ECO:0007669"/>
    <property type="project" value="TreeGrafter"/>
</dbReference>
<dbReference type="FunFam" id="1.10.10.10:FF:000087">
    <property type="entry name" value="Transcriptional adapter 2"/>
    <property type="match status" value="1"/>
</dbReference>
<dbReference type="InterPro" id="IPR041983">
    <property type="entry name" value="ADA2-like_ZZ"/>
</dbReference>
<evidence type="ECO:0000256" key="7">
    <source>
        <dbReference type="ARBA" id="ARBA00023242"/>
    </source>
</evidence>
<dbReference type="GO" id="GO:0005634">
    <property type="term" value="C:nucleus"/>
    <property type="evidence" value="ECO:0007669"/>
    <property type="project" value="UniProtKB-SubCell"/>
</dbReference>
<dbReference type="PROSITE" id="PS51293">
    <property type="entry name" value="SANT"/>
    <property type="match status" value="1"/>
</dbReference>
<evidence type="ECO:0000259" key="12">
    <source>
        <dbReference type="PROSITE" id="PS50135"/>
    </source>
</evidence>
<feature type="domain" description="Myb-like" evidence="11">
    <location>
        <begin position="82"/>
        <end position="126"/>
    </location>
</feature>
<keyword evidence="5 8" id="KW-0805">Transcription regulation</keyword>
<dbReference type="GO" id="GO:0008270">
    <property type="term" value="F:zinc ion binding"/>
    <property type="evidence" value="ECO:0007669"/>
    <property type="project" value="UniProtKB-KW"/>
</dbReference>
<dbReference type="PROSITE" id="PS01357">
    <property type="entry name" value="ZF_ZZ_1"/>
    <property type="match status" value="1"/>
</dbReference>
<feature type="domain" description="ZZ-type" evidence="12">
    <location>
        <begin position="16"/>
        <end position="75"/>
    </location>
</feature>
<keyword evidence="2" id="KW-0479">Metal-binding</keyword>
<gene>
    <name evidence="15" type="ORF">K461DRAFT_272824</name>
</gene>
<dbReference type="InterPro" id="IPR036388">
    <property type="entry name" value="WH-like_DNA-bd_sf"/>
</dbReference>
<dbReference type="SUPFAM" id="SSF57850">
    <property type="entry name" value="RING/U-box"/>
    <property type="match status" value="1"/>
</dbReference>
<evidence type="ECO:0000256" key="4">
    <source>
        <dbReference type="ARBA" id="ARBA00022833"/>
    </source>
</evidence>
<dbReference type="Gene3D" id="3.30.60.90">
    <property type="match status" value="1"/>
</dbReference>
<feature type="domain" description="SWIRM" evidence="13">
    <location>
        <begin position="426"/>
        <end position="514"/>
    </location>
</feature>
<name>A0A9P4J7E7_9PEZI</name>
<evidence type="ECO:0000256" key="9">
    <source>
        <dbReference type="PROSITE-ProRule" id="PRU00228"/>
    </source>
</evidence>
<proteinExistence type="predicted"/>
<dbReference type="CDD" id="cd02335">
    <property type="entry name" value="ZZ_ADA2"/>
    <property type="match status" value="1"/>
</dbReference>
<dbReference type="InterPro" id="IPR017884">
    <property type="entry name" value="SANT_dom"/>
</dbReference>
<evidence type="ECO:0000259" key="14">
    <source>
        <dbReference type="PROSITE" id="PS51293"/>
    </source>
</evidence>
<evidence type="ECO:0000256" key="5">
    <source>
        <dbReference type="ARBA" id="ARBA00023015"/>
    </source>
</evidence>
<dbReference type="FunFam" id="3.30.60.90:FF:000008">
    <property type="entry name" value="Transcriptional adapter 2"/>
    <property type="match status" value="1"/>
</dbReference>
<dbReference type="Pfam" id="PF22941">
    <property type="entry name" value="TADA2A-like_3rd"/>
    <property type="match status" value="1"/>
</dbReference>
<evidence type="ECO:0000256" key="1">
    <source>
        <dbReference type="ARBA" id="ARBA00004123"/>
    </source>
</evidence>
<dbReference type="Pfam" id="PF00249">
    <property type="entry name" value="Myb_DNA-binding"/>
    <property type="match status" value="1"/>
</dbReference>
<dbReference type="SMART" id="SM00291">
    <property type="entry name" value="ZnF_ZZ"/>
    <property type="match status" value="1"/>
</dbReference>
<dbReference type="GO" id="GO:0003682">
    <property type="term" value="F:chromatin binding"/>
    <property type="evidence" value="ECO:0007669"/>
    <property type="project" value="TreeGrafter"/>
</dbReference>
<dbReference type="Pfam" id="PF00569">
    <property type="entry name" value="ZZ"/>
    <property type="match status" value="1"/>
</dbReference>
<dbReference type="OrthoDB" id="270417at2759"/>
<evidence type="ECO:0000313" key="15">
    <source>
        <dbReference type="EMBL" id="KAF2156742.1"/>
    </source>
</evidence>
<dbReference type="PANTHER" id="PTHR12374:SF20">
    <property type="entry name" value="TRANSCRIPTIONAL ADAPTER 2-ALPHA"/>
    <property type="match status" value="1"/>
</dbReference>
<dbReference type="GO" id="GO:0006338">
    <property type="term" value="P:chromatin remodeling"/>
    <property type="evidence" value="ECO:0007669"/>
    <property type="project" value="TreeGrafter"/>
</dbReference>
<evidence type="ECO:0000256" key="6">
    <source>
        <dbReference type="ARBA" id="ARBA00023163"/>
    </source>
</evidence>
<evidence type="ECO:0000259" key="13">
    <source>
        <dbReference type="PROSITE" id="PS50934"/>
    </source>
</evidence>
<dbReference type="Gene3D" id="1.10.10.60">
    <property type="entry name" value="Homeodomain-like"/>
    <property type="match status" value="1"/>
</dbReference>
<dbReference type="PROSITE" id="PS50090">
    <property type="entry name" value="MYB_LIKE"/>
    <property type="match status" value="1"/>
</dbReference>
<dbReference type="PIRSF" id="PIRSF025024">
    <property type="entry name" value="Transcriptional_adaptor_2"/>
    <property type="match status" value="1"/>
</dbReference>
<feature type="compositionally biased region" description="Basic and acidic residues" evidence="10">
    <location>
        <begin position="413"/>
        <end position="424"/>
    </location>
</feature>